<comment type="similarity">
    <text evidence="7">Belongs to the transglycosylase MltG family.</text>
</comment>
<keyword evidence="6 7" id="KW-0961">Cell wall biogenesis/degradation</keyword>
<evidence type="ECO:0000256" key="4">
    <source>
        <dbReference type="ARBA" id="ARBA00023136"/>
    </source>
</evidence>
<dbReference type="InterPro" id="IPR003770">
    <property type="entry name" value="MLTG-like"/>
</dbReference>
<evidence type="ECO:0000256" key="7">
    <source>
        <dbReference type="HAMAP-Rule" id="MF_02065"/>
    </source>
</evidence>
<dbReference type="RefSeq" id="WP_190185163.1">
    <property type="nucleotide sequence ID" value="NZ_BMVP01000006.1"/>
</dbReference>
<evidence type="ECO:0000256" key="3">
    <source>
        <dbReference type="ARBA" id="ARBA00022989"/>
    </source>
</evidence>
<evidence type="ECO:0000313" key="9">
    <source>
        <dbReference type="EMBL" id="GHB62439.1"/>
    </source>
</evidence>
<comment type="subcellular location">
    <subcellularLocation>
        <location evidence="7">Cell membrane</location>
        <topology evidence="7">Single-pass membrane protein</topology>
    </subcellularLocation>
</comment>
<feature type="region of interest" description="Disordered" evidence="8">
    <location>
        <begin position="1"/>
        <end position="214"/>
    </location>
</feature>
<feature type="transmembrane region" description="Helical" evidence="7">
    <location>
        <begin position="217"/>
        <end position="239"/>
    </location>
</feature>
<dbReference type="PANTHER" id="PTHR30518:SF2">
    <property type="entry name" value="ENDOLYTIC MUREIN TRANSGLYCOSYLASE"/>
    <property type="match status" value="1"/>
</dbReference>
<dbReference type="Pfam" id="PF02618">
    <property type="entry name" value="YceG"/>
    <property type="match status" value="1"/>
</dbReference>
<evidence type="ECO:0000313" key="10">
    <source>
        <dbReference type="Proteomes" id="UP000642673"/>
    </source>
</evidence>
<proteinExistence type="inferred from homology"/>
<feature type="compositionally biased region" description="Acidic residues" evidence="8">
    <location>
        <begin position="169"/>
        <end position="192"/>
    </location>
</feature>
<feature type="compositionally biased region" description="Basic residues" evidence="8">
    <location>
        <begin position="202"/>
        <end position="214"/>
    </location>
</feature>
<keyword evidence="10" id="KW-1185">Reference proteome</keyword>
<evidence type="ECO:0000256" key="1">
    <source>
        <dbReference type="ARBA" id="ARBA00022475"/>
    </source>
</evidence>
<dbReference type="PANTHER" id="PTHR30518">
    <property type="entry name" value="ENDOLYTIC MUREIN TRANSGLYCOSYLASE"/>
    <property type="match status" value="1"/>
</dbReference>
<gene>
    <name evidence="7" type="primary">mltG</name>
    <name evidence="9" type="ORF">GCM10010347_35440</name>
</gene>
<keyword evidence="1 7" id="KW-1003">Cell membrane</keyword>
<comment type="caution">
    <text evidence="9">The sequence shown here is derived from an EMBL/GenBank/DDBJ whole genome shotgun (WGS) entry which is preliminary data.</text>
</comment>
<dbReference type="EC" id="4.2.2.29" evidence="7"/>
<keyword evidence="3 7" id="KW-1133">Transmembrane helix</keyword>
<dbReference type="NCBIfam" id="TIGR00247">
    <property type="entry name" value="endolytic transglycosylase MltG"/>
    <property type="match status" value="1"/>
</dbReference>
<sequence length="573" mass="62465">MTEYGRGRAPEPWHPEDPLYGDQGYDGHPAQQGQMPYAGDPQQQYAQAPQHQAPQFQTPQFADGHFQDGQQYQQHPDQLQQQYQQYPQEGFLPQQQYQQNDQPQPAYGGQPWDTGQGQYAGAPADPYADAEPYAQQTAAGFPGEAPDLYATPEAYPPPVPPSRRHLEPEPDSQDADLLTEDPEEEPESPAGDDDGRGGGGRRGGRSKKPKAKPRRRGVSCLVAAVVVAAVLGGGGYYGYTYIKARYGPGEDYAGPGLEETVDVEIPKNATLAQMGSILEKAGVVASAKAFVTAADTPKGKGIQPGTYPLKKKMSAAAAVALMTDPSKLNVIIVPEGKRNVDVYAMIDNKLGKPQGTTQDIAKREAKNLGLPAWAASNPKIMDPLEGFLYPTRYDLTKDMAPEALLKQMVKNASDKYAALGLEAKAKDLGLENPLQVVTVASLVNAEGMNHDDFRKMSDVIYNRLKKTNDVTNQKLEFDSTINYLKGTSNINVSRAETKTLDHPYNTYFYKGLPPGPIGNPGTDALNASLNPDRGGWMFFVSVDGQKTTFTKTFAEHEKLVAEFNERQKQKNGG</sequence>
<feature type="compositionally biased region" description="Low complexity" evidence="8">
    <location>
        <begin position="117"/>
        <end position="135"/>
    </location>
</feature>
<comment type="catalytic activity">
    <reaction evidence="7">
        <text>a peptidoglycan chain = a peptidoglycan chain with N-acetyl-1,6-anhydromuramyl-[peptide] at the reducing end + a peptidoglycan chain with N-acetylglucosamine at the non-reducing end.</text>
        <dbReference type="EC" id="4.2.2.29"/>
    </reaction>
</comment>
<dbReference type="EMBL" id="BMVP01000006">
    <property type="protein sequence ID" value="GHB62439.1"/>
    <property type="molecule type" value="Genomic_DNA"/>
</dbReference>
<name>A0ABQ3F1P5_9ACTN</name>
<evidence type="ECO:0000256" key="5">
    <source>
        <dbReference type="ARBA" id="ARBA00023239"/>
    </source>
</evidence>
<evidence type="ECO:0000256" key="8">
    <source>
        <dbReference type="SAM" id="MobiDB-lite"/>
    </source>
</evidence>
<evidence type="ECO:0000256" key="6">
    <source>
        <dbReference type="ARBA" id="ARBA00023316"/>
    </source>
</evidence>
<reference evidence="10" key="1">
    <citation type="journal article" date="2019" name="Int. J. Syst. Evol. Microbiol.">
        <title>The Global Catalogue of Microorganisms (GCM) 10K type strain sequencing project: providing services to taxonomists for standard genome sequencing and annotation.</title>
        <authorList>
            <consortium name="The Broad Institute Genomics Platform"/>
            <consortium name="The Broad Institute Genome Sequencing Center for Infectious Disease"/>
            <person name="Wu L."/>
            <person name="Ma J."/>
        </authorList>
    </citation>
    <scope>NUCLEOTIDE SEQUENCE [LARGE SCALE GENOMIC DNA]</scope>
    <source>
        <strain evidence="10">JCM 4738</strain>
    </source>
</reference>
<dbReference type="Proteomes" id="UP000642673">
    <property type="component" value="Unassembled WGS sequence"/>
</dbReference>
<comment type="function">
    <text evidence="7">Functions as a peptidoglycan terminase that cleaves nascent peptidoglycan strands endolytically to terminate their elongation.</text>
</comment>
<dbReference type="HAMAP" id="MF_02065">
    <property type="entry name" value="MltG"/>
    <property type="match status" value="1"/>
</dbReference>
<accession>A0ABQ3F1P5</accession>
<feature type="compositionally biased region" description="Basic and acidic residues" evidence="8">
    <location>
        <begin position="1"/>
        <end position="17"/>
    </location>
</feature>
<keyword evidence="4 7" id="KW-0472">Membrane</keyword>
<evidence type="ECO:0000256" key="2">
    <source>
        <dbReference type="ARBA" id="ARBA00022692"/>
    </source>
</evidence>
<keyword evidence="2 7" id="KW-0812">Transmembrane</keyword>
<feature type="site" description="Important for catalytic activity" evidence="7">
    <location>
        <position position="446"/>
    </location>
</feature>
<dbReference type="Gene3D" id="3.30.1490.480">
    <property type="entry name" value="Endolytic murein transglycosylase"/>
    <property type="match status" value="1"/>
</dbReference>
<keyword evidence="5 7" id="KW-0456">Lyase</keyword>
<organism evidence="9 10">
    <name type="scientific">Streptomyces cirratus</name>
    <dbReference type="NCBI Taxonomy" id="68187"/>
    <lineage>
        <taxon>Bacteria</taxon>
        <taxon>Bacillati</taxon>
        <taxon>Actinomycetota</taxon>
        <taxon>Actinomycetes</taxon>
        <taxon>Kitasatosporales</taxon>
        <taxon>Streptomycetaceae</taxon>
        <taxon>Streptomyces</taxon>
    </lineage>
</organism>
<feature type="compositionally biased region" description="Low complexity" evidence="8">
    <location>
        <begin position="41"/>
        <end position="105"/>
    </location>
</feature>
<protein>
    <recommendedName>
        <fullName evidence="7">Endolytic murein transglycosylase</fullName>
        <ecNumber evidence="7">4.2.2.29</ecNumber>
    </recommendedName>
    <alternativeName>
        <fullName evidence="7">Peptidoglycan lytic transglycosylase</fullName>
    </alternativeName>
    <alternativeName>
        <fullName evidence="7">Peptidoglycan polymerization terminase</fullName>
    </alternativeName>
</protein>